<protein>
    <submittedName>
        <fullName evidence="5">TetR family transcriptional regulator</fullName>
    </submittedName>
</protein>
<dbReference type="Gene3D" id="1.10.357.10">
    <property type="entry name" value="Tetracycline Repressor, domain 2"/>
    <property type="match status" value="1"/>
</dbReference>
<dbReference type="SUPFAM" id="SSF48498">
    <property type="entry name" value="Tetracyclin repressor-like, C-terminal domain"/>
    <property type="match status" value="1"/>
</dbReference>
<dbReference type="InterPro" id="IPR045823">
    <property type="entry name" value="TetR_C_32"/>
</dbReference>
<evidence type="ECO:0000256" key="2">
    <source>
        <dbReference type="PROSITE-ProRule" id="PRU00335"/>
    </source>
</evidence>
<reference evidence="5 6" key="1">
    <citation type="submission" date="2020-09" db="EMBL/GenBank/DDBJ databases">
        <title>Flavimobilis rhizosphaerae sp. nov., isolated from rhizosphere soil of Spartina alterniflora.</title>
        <authorList>
            <person name="Hanqin C."/>
        </authorList>
    </citation>
    <scope>NUCLEOTIDE SEQUENCE [LARGE SCALE GENOMIC DNA]</scope>
    <source>
        <strain evidence="5 6">GY 10621</strain>
    </source>
</reference>
<evidence type="ECO:0000313" key="5">
    <source>
        <dbReference type="EMBL" id="MBD9697962.1"/>
    </source>
</evidence>
<dbReference type="PANTHER" id="PTHR30055:SF160">
    <property type="entry name" value="TRANSCRIPTIONAL REGULATORY PROTEIN (PROBABLY ASNC-FAMILY)-RELATED"/>
    <property type="match status" value="1"/>
</dbReference>
<evidence type="ECO:0000313" key="6">
    <source>
        <dbReference type="Proteomes" id="UP000642107"/>
    </source>
</evidence>
<dbReference type="PANTHER" id="PTHR30055">
    <property type="entry name" value="HTH-TYPE TRANSCRIPTIONAL REGULATOR RUTR"/>
    <property type="match status" value="1"/>
</dbReference>
<dbReference type="InterPro" id="IPR036271">
    <property type="entry name" value="Tet_transcr_reg_TetR-rel_C_sf"/>
</dbReference>
<dbReference type="Proteomes" id="UP000642107">
    <property type="component" value="Unassembled WGS sequence"/>
</dbReference>
<evidence type="ECO:0000256" key="1">
    <source>
        <dbReference type="ARBA" id="ARBA00023125"/>
    </source>
</evidence>
<dbReference type="EMBL" id="JACZDF010000001">
    <property type="protein sequence ID" value="MBD9697962.1"/>
    <property type="molecule type" value="Genomic_DNA"/>
</dbReference>
<dbReference type="InterPro" id="IPR001647">
    <property type="entry name" value="HTH_TetR"/>
</dbReference>
<feature type="region of interest" description="Disordered" evidence="3">
    <location>
        <begin position="1"/>
        <end position="50"/>
    </location>
</feature>
<dbReference type="SUPFAM" id="SSF46689">
    <property type="entry name" value="Homeodomain-like"/>
    <property type="match status" value="1"/>
</dbReference>
<comment type="caution">
    <text evidence="5">The sequence shown here is derived from an EMBL/GenBank/DDBJ whole genome shotgun (WGS) entry which is preliminary data.</text>
</comment>
<feature type="DNA-binding region" description="H-T-H motif" evidence="2">
    <location>
        <begin position="74"/>
        <end position="93"/>
    </location>
</feature>
<feature type="domain" description="HTH tetR-type" evidence="4">
    <location>
        <begin position="52"/>
        <end position="111"/>
    </location>
</feature>
<dbReference type="Pfam" id="PF19344">
    <property type="entry name" value="TetR_C_32"/>
    <property type="match status" value="1"/>
</dbReference>
<feature type="compositionally biased region" description="Basic and acidic residues" evidence="3">
    <location>
        <begin position="40"/>
        <end position="50"/>
    </location>
</feature>
<keyword evidence="1 2" id="KW-0238">DNA-binding</keyword>
<proteinExistence type="predicted"/>
<dbReference type="InterPro" id="IPR009057">
    <property type="entry name" value="Homeodomain-like_sf"/>
</dbReference>
<sequence length="266" mass="28321">MTPGRGTDATEDDGAPVARRRTSAATTPRTTSLPSPAESVDGRSTRWDTHREARRRELTHAARRAVHRRGPDVSMDDIAADLGTSKSILYRYFTDKVGLQNAVGEAVVAAITANLRAAVENAPTPRAALHGMIDAYLAMIEHSPSVYYFVTRNTAIANAVALPAQGDAARSAPLSSFLGSITTVVAQPFAQAVGSDDHLDVEAWAAGAVGFISGTGEWWLARLGEPGTPGREHIATRITAWLWAGPIGLLARERQTTTDPQDTTQG</sequence>
<organism evidence="5 6">
    <name type="scientific">Flavimobilis rhizosphaerae</name>
    <dbReference type="NCBI Taxonomy" id="2775421"/>
    <lineage>
        <taxon>Bacteria</taxon>
        <taxon>Bacillati</taxon>
        <taxon>Actinomycetota</taxon>
        <taxon>Actinomycetes</taxon>
        <taxon>Micrococcales</taxon>
        <taxon>Jonesiaceae</taxon>
        <taxon>Flavimobilis</taxon>
    </lineage>
</organism>
<dbReference type="PROSITE" id="PS50977">
    <property type="entry name" value="HTH_TETR_2"/>
    <property type="match status" value="1"/>
</dbReference>
<evidence type="ECO:0000256" key="3">
    <source>
        <dbReference type="SAM" id="MobiDB-lite"/>
    </source>
</evidence>
<feature type="compositionally biased region" description="Low complexity" evidence="3">
    <location>
        <begin position="23"/>
        <end position="37"/>
    </location>
</feature>
<keyword evidence="6" id="KW-1185">Reference proteome</keyword>
<accession>A0ABR9DNQ8</accession>
<name>A0ABR9DNQ8_9MICO</name>
<dbReference type="InterPro" id="IPR050109">
    <property type="entry name" value="HTH-type_TetR-like_transc_reg"/>
</dbReference>
<evidence type="ECO:0000259" key="4">
    <source>
        <dbReference type="PROSITE" id="PS50977"/>
    </source>
</evidence>
<gene>
    <name evidence="5" type="ORF">IGS67_00400</name>
</gene>
<dbReference type="Pfam" id="PF00440">
    <property type="entry name" value="TetR_N"/>
    <property type="match status" value="1"/>
</dbReference>